<feature type="region of interest" description="Disordered" evidence="1">
    <location>
        <begin position="858"/>
        <end position="940"/>
    </location>
</feature>
<name>A0A3S4ZUE5_9PLAT</name>
<feature type="region of interest" description="Disordered" evidence="1">
    <location>
        <begin position="217"/>
        <end position="236"/>
    </location>
</feature>
<keyword evidence="3" id="KW-1185">Reference proteome</keyword>
<feature type="region of interest" description="Disordered" evidence="1">
    <location>
        <begin position="798"/>
        <end position="821"/>
    </location>
</feature>
<evidence type="ECO:0000313" key="3">
    <source>
        <dbReference type="Proteomes" id="UP000784294"/>
    </source>
</evidence>
<feature type="compositionally biased region" description="Basic and acidic residues" evidence="1">
    <location>
        <begin position="1123"/>
        <end position="1145"/>
    </location>
</feature>
<evidence type="ECO:0000256" key="1">
    <source>
        <dbReference type="SAM" id="MobiDB-lite"/>
    </source>
</evidence>
<feature type="compositionally biased region" description="Low complexity" evidence="1">
    <location>
        <begin position="879"/>
        <end position="891"/>
    </location>
</feature>
<feature type="compositionally biased region" description="Pro residues" evidence="1">
    <location>
        <begin position="862"/>
        <end position="878"/>
    </location>
</feature>
<feature type="compositionally biased region" description="Low complexity" evidence="1">
    <location>
        <begin position="1044"/>
        <end position="1055"/>
    </location>
</feature>
<sequence length="1145" mass="122179">MYLDEKTREAKQPPVLDKSRCFSSSPNEQQASFRQHHQQQKQMHSSTCKSFPSNVSSLSSHGIGTEANYSAYSTMNTDISMSSNSTSTAGPNGSVSGGIGALLKYIQQQQQHPHHPLHHQQNHQPHSTSAVYQEYSNAYSQNLHAQHPYIHTPRYLQYDQQQRQCKNQQISRCAASDSGNTLLMPFSYITNSTPNTTIGDVNVVPPFACISAFSSTGTTSENHLSRVSCEPGSSGAGKNTLQFGLLESGTLVSGRSCGSGTRSNSAVARYSWTESQPSFDISTSGDAIQARTTLPLNTALQSNDGKSMISQLPTSESQLDAPRFSIYSPVPPCMDEASASLPPIPPVSSPSYCSSQSPQVSSLSSAAYLSHGNSSEATSHLNSGQQVSGLTGLTIQQRARVASAALNRDGFRRRHSPSPKRESVHLAGITVPVSMTSTSYSSPTRSFSNAAISIPVTTSIESAQSTIGSSKTYTTTDYTICSGFQVPTTSLGARSLTTVSYTCPSSPTRRGRSDDVVPSSRPIHLDDLESVPVGHVKQLKERLASIVNSKRTSHVNDLGSAVASPDNVVQSGHRIGKFRDPQFDCLQSSNHARQNYLDVTQQQHHLQNHRCNLLHQRPVQTNSVSGTETPSLSSLSTLFTSNNSPSIISTAPPFCSTNSATVATLAGVCSVTNLFASLARSTASDSGRSGSVGSRVAGNQEAAGFVKLNSSTCDLTKMAGPDLTMFTSSSSSLPTSYLVSSLSTPPIPHYQPIPTYSFSPSTPSHPFPPPPMPLPPPPFLLPSTKLGSFHIAGGHLTHGISSTNPTGVTEHSDGPKTTRSCARHNPAISEQLTSPQHFGQPSQYISRRAALLCQAFTRSSSTPPPLSSASSPPLPRPPSVSTSPSVQATTPLSSPPSSPISVVSSACHRHSYQQYPHQAHQPFSPSQQSSASFMPHRSYSSGPPLLTTPPISPPTTLPIPESTIYPLPHLGIDSSNHSCNNLTAPCQKPILTKSRSSGLAQSVPSQFNLNTNSLFRPQPVSSCVLASPDSRPPKSSNITSFPISSNENHNNSRHSFPSNSRSTTNKLDSILTSISLQQPLPLASLGPLSPPLLSPHHYQTLVHTDSSAQTPSITESIGRKMKRQLESESHGLDKALRDKAGSIYS</sequence>
<feature type="region of interest" description="Disordered" evidence="1">
    <location>
        <begin position="1"/>
        <end position="60"/>
    </location>
</feature>
<feature type="compositionally biased region" description="Polar residues" evidence="1">
    <location>
        <begin position="799"/>
        <end position="809"/>
    </location>
</feature>
<feature type="region of interest" description="Disordered" evidence="1">
    <location>
        <begin position="1121"/>
        <end position="1145"/>
    </location>
</feature>
<protein>
    <submittedName>
        <fullName evidence="2">Uncharacterized protein</fullName>
    </submittedName>
</protein>
<proteinExistence type="predicted"/>
<feature type="compositionally biased region" description="Basic and acidic residues" evidence="1">
    <location>
        <begin position="1"/>
        <end position="11"/>
    </location>
</feature>
<evidence type="ECO:0000313" key="2">
    <source>
        <dbReference type="EMBL" id="VEL12228.1"/>
    </source>
</evidence>
<feature type="region of interest" description="Disordered" evidence="1">
    <location>
        <begin position="108"/>
        <end position="128"/>
    </location>
</feature>
<dbReference type="EMBL" id="CAAALY010014152">
    <property type="protein sequence ID" value="VEL12228.1"/>
    <property type="molecule type" value="Genomic_DNA"/>
</dbReference>
<feature type="compositionally biased region" description="Basic residues" evidence="1">
    <location>
        <begin position="112"/>
        <end position="121"/>
    </location>
</feature>
<organism evidence="2 3">
    <name type="scientific">Protopolystoma xenopodis</name>
    <dbReference type="NCBI Taxonomy" id="117903"/>
    <lineage>
        <taxon>Eukaryota</taxon>
        <taxon>Metazoa</taxon>
        <taxon>Spiralia</taxon>
        <taxon>Lophotrochozoa</taxon>
        <taxon>Platyhelminthes</taxon>
        <taxon>Monogenea</taxon>
        <taxon>Polyopisthocotylea</taxon>
        <taxon>Polystomatidea</taxon>
        <taxon>Polystomatidae</taxon>
        <taxon>Protopolystoma</taxon>
    </lineage>
</organism>
<feature type="compositionally biased region" description="Polar residues" evidence="1">
    <location>
        <begin position="47"/>
        <end position="60"/>
    </location>
</feature>
<feature type="compositionally biased region" description="Low complexity" evidence="1">
    <location>
        <begin position="917"/>
        <end position="940"/>
    </location>
</feature>
<feature type="region of interest" description="Disordered" evidence="1">
    <location>
        <begin position="1024"/>
        <end position="1064"/>
    </location>
</feature>
<feature type="region of interest" description="Disordered" evidence="1">
    <location>
        <begin position="406"/>
        <end position="427"/>
    </location>
</feature>
<dbReference type="Proteomes" id="UP000784294">
    <property type="component" value="Unassembled WGS sequence"/>
</dbReference>
<comment type="caution">
    <text evidence="2">The sequence shown here is derived from an EMBL/GenBank/DDBJ whole genome shotgun (WGS) entry which is preliminary data.</text>
</comment>
<accession>A0A3S4ZUE5</accession>
<dbReference type="AlphaFoldDB" id="A0A3S4ZUE5"/>
<reference evidence="2" key="1">
    <citation type="submission" date="2018-11" db="EMBL/GenBank/DDBJ databases">
        <authorList>
            <consortium name="Pathogen Informatics"/>
        </authorList>
    </citation>
    <scope>NUCLEOTIDE SEQUENCE</scope>
</reference>
<feature type="compositionally biased region" description="Polar residues" evidence="1">
    <location>
        <begin position="1033"/>
        <end position="1043"/>
    </location>
</feature>
<gene>
    <name evidence="2" type="ORF">PXEA_LOCUS5668</name>
</gene>